<dbReference type="Pfam" id="PF00589">
    <property type="entry name" value="Phage_integrase"/>
    <property type="match status" value="1"/>
</dbReference>
<dbReference type="AlphaFoldDB" id="A0A7X9DKA8"/>
<gene>
    <name evidence="3" type="ORF">GYA27_00960</name>
</gene>
<dbReference type="Proteomes" id="UP000526033">
    <property type="component" value="Unassembled WGS sequence"/>
</dbReference>
<organism evidence="3 4">
    <name type="scientific">candidate division WWE3 bacterium</name>
    <dbReference type="NCBI Taxonomy" id="2053526"/>
    <lineage>
        <taxon>Bacteria</taxon>
        <taxon>Katanobacteria</taxon>
    </lineage>
</organism>
<dbReference type="InterPro" id="IPR002104">
    <property type="entry name" value="Integrase_catalytic"/>
</dbReference>
<evidence type="ECO:0000313" key="3">
    <source>
        <dbReference type="EMBL" id="NMB69760.1"/>
    </source>
</evidence>
<evidence type="ECO:0000313" key="4">
    <source>
        <dbReference type="Proteomes" id="UP000526033"/>
    </source>
</evidence>
<name>A0A7X9DKA8_UNCKA</name>
<sequence length="298" mass="34913">MDKKVFVGDCIIDGVEDNGFYCDDEDIAAGQTMEPIKKLEDISRMYDYFMSRNKFRDAVMFTVAINIGLRVSDLLELKFGTFYRADWSKKIQTYIIEQKTKNTKGRSKNFFNADKFYREHADLPEEEQLRLFMLKAKEARNTYIKNTEKKYVKRYIKVNDLIYEALDAYRNSLFKEPQMSDYLFRDESRNCTTENKPLSRKSAWNIFEKASKDLNLGIKLGTHGLRKTFGYHMMSINNNSHEALYTLQKIFGHSSPEVTLRYIGITRENIDRAYDDVGKHFGEVIVYPSIGKWQIQAG</sequence>
<keyword evidence="1" id="KW-0233">DNA recombination</keyword>
<dbReference type="InterPro" id="IPR013762">
    <property type="entry name" value="Integrase-like_cat_sf"/>
</dbReference>
<dbReference type="GO" id="GO:0006310">
    <property type="term" value="P:DNA recombination"/>
    <property type="evidence" value="ECO:0007669"/>
    <property type="project" value="UniProtKB-KW"/>
</dbReference>
<dbReference type="PANTHER" id="PTHR30349:SF82">
    <property type="entry name" value="INTEGRASE_RECOMBINASE YOEC-RELATED"/>
    <property type="match status" value="1"/>
</dbReference>
<dbReference type="PROSITE" id="PS51898">
    <property type="entry name" value="TYR_RECOMBINASE"/>
    <property type="match status" value="1"/>
</dbReference>
<comment type="caution">
    <text evidence="3">The sequence shown here is derived from an EMBL/GenBank/DDBJ whole genome shotgun (WGS) entry which is preliminary data.</text>
</comment>
<evidence type="ECO:0000259" key="2">
    <source>
        <dbReference type="PROSITE" id="PS51898"/>
    </source>
</evidence>
<dbReference type="GO" id="GO:0015074">
    <property type="term" value="P:DNA integration"/>
    <property type="evidence" value="ECO:0007669"/>
    <property type="project" value="InterPro"/>
</dbReference>
<dbReference type="GO" id="GO:0003677">
    <property type="term" value="F:DNA binding"/>
    <property type="evidence" value="ECO:0007669"/>
    <property type="project" value="InterPro"/>
</dbReference>
<dbReference type="SUPFAM" id="SSF56349">
    <property type="entry name" value="DNA breaking-rejoining enzymes"/>
    <property type="match status" value="1"/>
</dbReference>
<dbReference type="Gene3D" id="1.10.443.10">
    <property type="entry name" value="Intergrase catalytic core"/>
    <property type="match status" value="1"/>
</dbReference>
<dbReference type="EMBL" id="JAAZNL010000009">
    <property type="protein sequence ID" value="NMB69760.1"/>
    <property type="molecule type" value="Genomic_DNA"/>
</dbReference>
<feature type="domain" description="Tyr recombinase" evidence="2">
    <location>
        <begin position="31"/>
        <end position="275"/>
    </location>
</feature>
<reference evidence="3 4" key="1">
    <citation type="journal article" date="2020" name="Biotechnol. Biofuels">
        <title>New insights from the biogas microbiome by comprehensive genome-resolved metagenomics of nearly 1600 species originating from multiple anaerobic digesters.</title>
        <authorList>
            <person name="Campanaro S."/>
            <person name="Treu L."/>
            <person name="Rodriguez-R L.M."/>
            <person name="Kovalovszki A."/>
            <person name="Ziels R.M."/>
            <person name="Maus I."/>
            <person name="Zhu X."/>
            <person name="Kougias P.G."/>
            <person name="Basile A."/>
            <person name="Luo G."/>
            <person name="Schluter A."/>
            <person name="Konstantinidis K.T."/>
            <person name="Angelidaki I."/>
        </authorList>
    </citation>
    <scope>NUCLEOTIDE SEQUENCE [LARGE SCALE GENOMIC DNA]</scope>
    <source>
        <strain evidence="3">AS27yjCOA_165</strain>
    </source>
</reference>
<dbReference type="InterPro" id="IPR011010">
    <property type="entry name" value="DNA_brk_join_enz"/>
</dbReference>
<dbReference type="PANTHER" id="PTHR30349">
    <property type="entry name" value="PHAGE INTEGRASE-RELATED"/>
    <property type="match status" value="1"/>
</dbReference>
<dbReference type="InterPro" id="IPR050090">
    <property type="entry name" value="Tyrosine_recombinase_XerCD"/>
</dbReference>
<proteinExistence type="predicted"/>
<evidence type="ECO:0000256" key="1">
    <source>
        <dbReference type="ARBA" id="ARBA00023172"/>
    </source>
</evidence>
<accession>A0A7X9DKA8</accession>
<protein>
    <submittedName>
        <fullName evidence="3">Tyrosine-type recombinase/integrase</fullName>
    </submittedName>
</protein>